<sequence length="163" mass="17560">MRHLARTGRALSALSLAAMLSACAALIPHTPSTTATPTAIPSNTRHTLLDDLAHCGTATSAPCARIHVALADEYLRSEHLNTTALDNAARELALAAQNRDAAIETRPLRRVIRILQQRSAVQDACHARLKSAQAQAAAAQARLDRLENLLRDHAEKSLDHPHP</sequence>
<evidence type="ECO:0000313" key="3">
    <source>
        <dbReference type="EMBL" id="NDU41273.1"/>
    </source>
</evidence>
<dbReference type="AlphaFoldDB" id="A0A845U2Y0"/>
<accession>A0A845U2Y0</accession>
<feature type="signal peptide" evidence="2">
    <location>
        <begin position="1"/>
        <end position="24"/>
    </location>
</feature>
<feature type="coiled-coil region" evidence="1">
    <location>
        <begin position="129"/>
        <end position="156"/>
    </location>
</feature>
<proteinExistence type="predicted"/>
<dbReference type="EMBL" id="WNJL01000003">
    <property type="protein sequence ID" value="NDU41273.1"/>
    <property type="molecule type" value="Genomic_DNA"/>
</dbReference>
<keyword evidence="1" id="KW-0175">Coiled coil</keyword>
<evidence type="ECO:0008006" key="4">
    <source>
        <dbReference type="Google" id="ProtNLM"/>
    </source>
</evidence>
<feature type="chain" id="PRO_5032775494" description="Lipoprotein" evidence="2">
    <location>
        <begin position="25"/>
        <end position="163"/>
    </location>
</feature>
<organism evidence="3">
    <name type="scientific">Acidithiobacillus ferrianus</name>
    <dbReference type="NCBI Taxonomy" id="2678518"/>
    <lineage>
        <taxon>Bacteria</taxon>
        <taxon>Pseudomonadati</taxon>
        <taxon>Pseudomonadota</taxon>
        <taxon>Acidithiobacillia</taxon>
        <taxon>Acidithiobacillales</taxon>
        <taxon>Acidithiobacillaceae</taxon>
        <taxon>Acidithiobacillus</taxon>
    </lineage>
</organism>
<gene>
    <name evidence="3" type="ORF">GL267_01065</name>
</gene>
<reference evidence="3" key="1">
    <citation type="submission" date="2019-11" db="EMBL/GenBank/DDBJ databases">
        <title>Acidithiobacillus ferrianus sp. nov.: a facultatively anaerobic and extremely acidophilic chemolithoautotroph.</title>
        <authorList>
            <person name="Norris P.R."/>
            <person name="Falagan C."/>
            <person name="Moya-Beltran A."/>
            <person name="Castro M."/>
            <person name="Quatrini R."/>
            <person name="Johnson D.B."/>
        </authorList>
    </citation>
    <scope>NUCLEOTIDE SEQUENCE [LARGE SCALE GENOMIC DNA]</scope>
    <source>
        <strain evidence="3">MG</strain>
    </source>
</reference>
<protein>
    <recommendedName>
        <fullName evidence="4">Lipoprotein</fullName>
    </recommendedName>
</protein>
<name>A0A845U2Y0_9PROT</name>
<evidence type="ECO:0000256" key="2">
    <source>
        <dbReference type="SAM" id="SignalP"/>
    </source>
</evidence>
<keyword evidence="2" id="KW-0732">Signal</keyword>
<dbReference type="RefSeq" id="WP_163095678.1">
    <property type="nucleotide sequence ID" value="NZ_CP127523.1"/>
</dbReference>
<comment type="caution">
    <text evidence="3">The sequence shown here is derived from an EMBL/GenBank/DDBJ whole genome shotgun (WGS) entry which is preliminary data.</text>
</comment>
<evidence type="ECO:0000256" key="1">
    <source>
        <dbReference type="SAM" id="Coils"/>
    </source>
</evidence>
<dbReference type="PROSITE" id="PS51257">
    <property type="entry name" value="PROKAR_LIPOPROTEIN"/>
    <property type="match status" value="1"/>
</dbReference>